<dbReference type="SUPFAM" id="SSF52833">
    <property type="entry name" value="Thioredoxin-like"/>
    <property type="match status" value="1"/>
</dbReference>
<accession>A0A3S8RM27</accession>
<dbReference type="KEGG" id="eri:EEI45_03690"/>
<evidence type="ECO:0000313" key="2">
    <source>
        <dbReference type="Proteomes" id="UP000278804"/>
    </source>
</evidence>
<keyword evidence="2" id="KW-1185">Reference proteome</keyword>
<dbReference type="Gene3D" id="3.40.30.10">
    <property type="entry name" value="Glutaredoxin"/>
    <property type="match status" value="1"/>
</dbReference>
<dbReference type="InterPro" id="IPR036249">
    <property type="entry name" value="Thioredoxin-like_sf"/>
</dbReference>
<organism evidence="1 2">
    <name type="scientific">Erysipelothrix piscisicarius</name>
    <dbReference type="NCBI Taxonomy" id="2485784"/>
    <lineage>
        <taxon>Bacteria</taxon>
        <taxon>Bacillati</taxon>
        <taxon>Bacillota</taxon>
        <taxon>Erysipelotrichia</taxon>
        <taxon>Erysipelotrichales</taxon>
        <taxon>Erysipelotrichaceae</taxon>
        <taxon>Erysipelothrix</taxon>
    </lineage>
</organism>
<dbReference type="Proteomes" id="UP000278804">
    <property type="component" value="Chromosome"/>
</dbReference>
<proteinExistence type="predicted"/>
<evidence type="ECO:0000313" key="1">
    <source>
        <dbReference type="EMBL" id="AZK43986.1"/>
    </source>
</evidence>
<name>A0A3S8RM27_9FIRM</name>
<gene>
    <name evidence="1" type="ORF">EEI45_03690</name>
</gene>
<dbReference type="EMBL" id="CP034234">
    <property type="protein sequence ID" value="AZK43986.1"/>
    <property type="molecule type" value="Genomic_DNA"/>
</dbReference>
<reference evidence="1 2" key="1">
    <citation type="journal article" date="2020" name="Int. J. Syst. Evol. Microbiol.">
        <title>Description of Erysipelothrix piscisicarius sp. nov., an emergent fish pathogen, and assessment of virulence using a tiger barb (Puntigrus tetrazona) infection model.</title>
        <authorList>
            <person name="Pomaranski E.K."/>
            <person name="Griffin M.J."/>
            <person name="Camus A.C."/>
            <person name="Armwood A.R."/>
            <person name="Shelley J."/>
            <person name="Waldbieser G.C."/>
            <person name="LaFrentz B.R."/>
            <person name="Garcia J.C."/>
            <person name="Yanong R."/>
            <person name="Soto E."/>
        </authorList>
    </citation>
    <scope>NUCLEOTIDE SEQUENCE [LARGE SCALE GENOMIC DNA]</scope>
    <source>
        <strain evidence="1 2">15TAL0474</strain>
    </source>
</reference>
<dbReference type="RefSeq" id="WP_125164189.1">
    <property type="nucleotide sequence ID" value="NZ_CP034234.1"/>
</dbReference>
<dbReference type="AlphaFoldDB" id="A0A3S8RM27"/>
<sequence length="84" mass="9537">MTKVMMLTQDNCPKCMALKNYLELGLRNKYAEHIEVVKREENPERFKSIALDHGIMATPALIGGDEVLLDTNPSKVNAFFEKII</sequence>
<protein>
    <submittedName>
        <fullName evidence="1">Glutaredoxin</fullName>
    </submittedName>
</protein>